<organism evidence="3 4">
    <name type="scientific">Halomonas dongshanensis</name>
    <dbReference type="NCBI Taxonomy" id="2890835"/>
    <lineage>
        <taxon>Bacteria</taxon>
        <taxon>Pseudomonadati</taxon>
        <taxon>Pseudomonadota</taxon>
        <taxon>Gammaproteobacteria</taxon>
        <taxon>Oceanospirillales</taxon>
        <taxon>Halomonadaceae</taxon>
        <taxon>Halomonas</taxon>
    </lineage>
</organism>
<dbReference type="RefSeq" id="WP_259037280.1">
    <property type="nucleotide sequence ID" value="NZ_JAJISC010000008.1"/>
</dbReference>
<dbReference type="GO" id="GO:0004190">
    <property type="term" value="F:aspartic-type endopeptidase activity"/>
    <property type="evidence" value="ECO:0007669"/>
    <property type="project" value="UniProtKB-EC"/>
</dbReference>
<keyword evidence="3" id="KW-0378">Hydrolase</keyword>
<feature type="transmembrane region" description="Helical" evidence="1">
    <location>
        <begin position="80"/>
        <end position="113"/>
    </location>
</feature>
<dbReference type="Proteomes" id="UP001165542">
    <property type="component" value="Unassembled WGS sequence"/>
</dbReference>
<comment type="caution">
    <text evidence="3">The sequence shown here is derived from an EMBL/GenBank/DDBJ whole genome shotgun (WGS) entry which is preliminary data.</text>
</comment>
<dbReference type="InterPro" id="IPR000045">
    <property type="entry name" value="Prepilin_IV_endopep_pep"/>
</dbReference>
<gene>
    <name evidence="3" type="ORF">LLY24_15815</name>
</gene>
<reference evidence="3" key="1">
    <citation type="submission" date="2021-11" db="EMBL/GenBank/DDBJ databases">
        <title>Halomonas sp., isolated from a coastal aquaculture zone in Dongshan Bay.</title>
        <authorList>
            <person name="Lin W."/>
        </authorList>
    </citation>
    <scope>NUCLEOTIDE SEQUENCE</scope>
    <source>
        <strain evidence="3">Yzlin-01</strain>
    </source>
</reference>
<evidence type="ECO:0000313" key="4">
    <source>
        <dbReference type="Proteomes" id="UP001165542"/>
    </source>
</evidence>
<keyword evidence="4" id="KW-1185">Reference proteome</keyword>
<name>A0ABT2EGQ7_9GAMM</name>
<evidence type="ECO:0000256" key="1">
    <source>
        <dbReference type="SAM" id="Phobius"/>
    </source>
</evidence>
<keyword evidence="1" id="KW-0812">Transmembrane</keyword>
<feature type="domain" description="Prepilin type IV endopeptidase peptidase" evidence="2">
    <location>
        <begin position="2"/>
        <end position="108"/>
    </location>
</feature>
<dbReference type="EC" id="3.4.23.43" evidence="3"/>
<accession>A0ABT2EGQ7</accession>
<protein>
    <submittedName>
        <fullName evidence="3">Prepilin peptidase</fullName>
        <ecNumber evidence="3">3.4.23.43</ecNumber>
    </submittedName>
</protein>
<feature type="transmembrane region" description="Helical" evidence="1">
    <location>
        <begin position="134"/>
        <end position="152"/>
    </location>
</feature>
<dbReference type="Pfam" id="PF01478">
    <property type="entry name" value="Peptidase_A24"/>
    <property type="match status" value="1"/>
</dbReference>
<proteinExistence type="predicted"/>
<evidence type="ECO:0000259" key="2">
    <source>
        <dbReference type="Pfam" id="PF01478"/>
    </source>
</evidence>
<feature type="transmembrane region" description="Helical" evidence="1">
    <location>
        <begin position="52"/>
        <end position="68"/>
    </location>
</feature>
<evidence type="ECO:0000313" key="3">
    <source>
        <dbReference type="EMBL" id="MCS2610783.1"/>
    </source>
</evidence>
<keyword evidence="1" id="KW-1133">Transmembrane helix</keyword>
<dbReference type="Gene3D" id="1.20.120.1220">
    <property type="match status" value="1"/>
</dbReference>
<keyword evidence="1" id="KW-0472">Membrane</keyword>
<sequence>MLILLLWTALCALQDLRARHIGNGLAYAFLAFALGWLVLNGESLSGARPLDALVALVLALALTIPGHIKGVLGGGDVKLLAAIGLGAGTLVMLLVVVGAALLLALWALIARALPASLNRAIATHTPGLSHLEGRLAYGPFVFLALSALYAFARLS</sequence>
<dbReference type="EMBL" id="JAJISC010000008">
    <property type="protein sequence ID" value="MCS2610783.1"/>
    <property type="molecule type" value="Genomic_DNA"/>
</dbReference>